<comment type="caution">
    <text evidence="1">The sequence shown here is derived from an EMBL/GenBank/DDBJ whole genome shotgun (WGS) entry which is preliminary data.</text>
</comment>
<proteinExistence type="predicted"/>
<keyword evidence="2" id="KW-1185">Reference proteome</keyword>
<name>S4NAU0_9LACO</name>
<organism evidence="1 2">
    <name type="scientific">Lentilactobacillus otakiensis DSM 19908 = JCM 15040</name>
    <dbReference type="NCBI Taxonomy" id="1423780"/>
    <lineage>
        <taxon>Bacteria</taxon>
        <taxon>Bacillati</taxon>
        <taxon>Bacillota</taxon>
        <taxon>Bacilli</taxon>
        <taxon>Lactobacillales</taxon>
        <taxon>Lactobacillaceae</taxon>
        <taxon>Lentilactobacillus</taxon>
    </lineage>
</organism>
<evidence type="ECO:0000313" key="2">
    <source>
        <dbReference type="Proteomes" id="UP000016361"/>
    </source>
</evidence>
<reference evidence="2" key="1">
    <citation type="journal article" date="2013" name="Genome Announc.">
        <title>Draft Genome Sequence of D-Branched-Chain Amino Acid Producer Lactobacillus otakiensis JCM 15040T, Isolated from a Traditional Japanese Pickle.</title>
        <authorList>
            <person name="Doi K."/>
            <person name="Mori K."/>
            <person name="Mutaguchi Y."/>
            <person name="Tashiro K."/>
            <person name="Fujino Y."/>
            <person name="Ohmori T."/>
            <person name="Kuhara S."/>
            <person name="Ohshima T."/>
        </authorList>
    </citation>
    <scope>NUCLEOTIDE SEQUENCE [LARGE SCALE GENOMIC DNA]</scope>
    <source>
        <strain evidence="2">JCM 15040</strain>
    </source>
</reference>
<dbReference type="AlphaFoldDB" id="S4NAU0"/>
<evidence type="ECO:0000313" key="1">
    <source>
        <dbReference type="EMBL" id="GAD15784.1"/>
    </source>
</evidence>
<dbReference type="Proteomes" id="UP000016361">
    <property type="component" value="Unassembled WGS sequence"/>
</dbReference>
<sequence length="43" mass="4671">MGEKSLLSKIGSINREPLAAGNPNFWVNLAAFWLQVVGKDELG</sequence>
<dbReference type="EMBL" id="BASH01000001">
    <property type="protein sequence ID" value="GAD15784.1"/>
    <property type="molecule type" value="Genomic_DNA"/>
</dbReference>
<gene>
    <name evidence="1" type="ORF">LOT_0322</name>
</gene>
<accession>S4NAU0</accession>
<protein>
    <submittedName>
        <fullName evidence="1">Uncharacterized protein</fullName>
    </submittedName>
</protein>